<feature type="non-terminal residue" evidence="1">
    <location>
        <position position="125"/>
    </location>
</feature>
<dbReference type="Proteomes" id="UP001497623">
    <property type="component" value="Unassembled WGS sequence"/>
</dbReference>
<reference evidence="1 2" key="1">
    <citation type="submission" date="2024-05" db="EMBL/GenBank/DDBJ databases">
        <authorList>
            <person name="Wallberg A."/>
        </authorList>
    </citation>
    <scope>NUCLEOTIDE SEQUENCE [LARGE SCALE GENOMIC DNA]</scope>
</reference>
<dbReference type="EMBL" id="CAXKWB010007231">
    <property type="protein sequence ID" value="CAL4086173.1"/>
    <property type="molecule type" value="Genomic_DNA"/>
</dbReference>
<protein>
    <recommendedName>
        <fullName evidence="3">Reverse transcriptase</fullName>
    </recommendedName>
</protein>
<dbReference type="AlphaFoldDB" id="A0AAV2QI19"/>
<proteinExistence type="predicted"/>
<name>A0AAV2QI19_MEGNR</name>
<keyword evidence="2" id="KW-1185">Reference proteome</keyword>
<gene>
    <name evidence="1" type="ORF">MNOR_LOCUS12932</name>
</gene>
<accession>A0AAV2QI19</accession>
<evidence type="ECO:0000313" key="2">
    <source>
        <dbReference type="Proteomes" id="UP001497623"/>
    </source>
</evidence>
<comment type="caution">
    <text evidence="1">The sequence shown here is derived from an EMBL/GenBank/DDBJ whole genome shotgun (WGS) entry which is preliminary data.</text>
</comment>
<evidence type="ECO:0000313" key="1">
    <source>
        <dbReference type="EMBL" id="CAL4086173.1"/>
    </source>
</evidence>
<organism evidence="1 2">
    <name type="scientific">Meganyctiphanes norvegica</name>
    <name type="common">Northern krill</name>
    <name type="synonym">Thysanopoda norvegica</name>
    <dbReference type="NCBI Taxonomy" id="48144"/>
    <lineage>
        <taxon>Eukaryota</taxon>
        <taxon>Metazoa</taxon>
        <taxon>Ecdysozoa</taxon>
        <taxon>Arthropoda</taxon>
        <taxon>Crustacea</taxon>
        <taxon>Multicrustacea</taxon>
        <taxon>Malacostraca</taxon>
        <taxon>Eumalacostraca</taxon>
        <taxon>Eucarida</taxon>
        <taxon>Euphausiacea</taxon>
        <taxon>Euphausiidae</taxon>
        <taxon>Meganyctiphanes</taxon>
    </lineage>
</organism>
<evidence type="ECO:0008006" key="3">
    <source>
        <dbReference type="Google" id="ProtNLM"/>
    </source>
</evidence>
<sequence>MIRICETYAADHDLIFNGNKSKLLVFGTDMECLSKFYVNEIEVPVCNTALHLGNLISNNVHDTIDYGITKFNSSYNYFMSSFGKCQSLVKNKLFIQYCTSFYGSQIWPVYKKDIINKISIRWRMA</sequence>